<feature type="active site" description="Proton donor" evidence="6">
    <location>
        <position position="113"/>
    </location>
</feature>
<dbReference type="PANTHER" id="PTHR43369:SF2">
    <property type="entry name" value="PHOSPHORIBOSYLGLYCINAMIDE FORMYLTRANSFERASE"/>
    <property type="match status" value="1"/>
</dbReference>
<dbReference type="CDD" id="cd08645">
    <property type="entry name" value="FMT_core_GART"/>
    <property type="match status" value="1"/>
</dbReference>
<feature type="domain" description="Formyl transferase N-terminal" evidence="7">
    <location>
        <begin position="8"/>
        <end position="186"/>
    </location>
</feature>
<dbReference type="GO" id="GO:0006189">
    <property type="term" value="P:'de novo' IMP biosynthetic process"/>
    <property type="evidence" value="ECO:0007669"/>
    <property type="project" value="UniProtKB-UniRule"/>
</dbReference>
<comment type="catalytic activity">
    <reaction evidence="5 6">
        <text>N(1)-(5-phospho-beta-D-ribosyl)glycinamide + (6R)-10-formyltetrahydrofolate = N(2)-formyl-N(1)-(5-phospho-beta-D-ribosyl)glycinamide + (6S)-5,6,7,8-tetrahydrofolate + H(+)</text>
        <dbReference type="Rhea" id="RHEA:15053"/>
        <dbReference type="ChEBI" id="CHEBI:15378"/>
        <dbReference type="ChEBI" id="CHEBI:57453"/>
        <dbReference type="ChEBI" id="CHEBI:143788"/>
        <dbReference type="ChEBI" id="CHEBI:147286"/>
        <dbReference type="ChEBI" id="CHEBI:195366"/>
        <dbReference type="EC" id="2.1.2.2"/>
    </reaction>
</comment>
<organism evidence="8 9">
    <name type="scientific">Candidatus Nitrosacidococcus tergens</name>
    <dbReference type="NCBI Taxonomy" id="553981"/>
    <lineage>
        <taxon>Bacteria</taxon>
        <taxon>Pseudomonadati</taxon>
        <taxon>Pseudomonadota</taxon>
        <taxon>Gammaproteobacteria</taxon>
        <taxon>Chromatiales</taxon>
        <taxon>Chromatiaceae</taxon>
        <taxon>Candidatus Nitrosacidococcus</taxon>
    </lineage>
</organism>
<reference evidence="8 9" key="1">
    <citation type="submission" date="2020-03" db="EMBL/GenBank/DDBJ databases">
        <authorList>
            <person name="Picone N."/>
        </authorList>
    </citation>
    <scope>NUCLEOTIDE SEQUENCE [LARGE SCALE GENOMIC DNA]</scope>
    <source>
        <strain evidence="8">NSCAC1</strain>
    </source>
</reference>
<evidence type="ECO:0000256" key="2">
    <source>
        <dbReference type="ARBA" id="ARBA00022679"/>
    </source>
</evidence>
<dbReference type="PANTHER" id="PTHR43369">
    <property type="entry name" value="PHOSPHORIBOSYLGLYCINAMIDE FORMYLTRANSFERASE"/>
    <property type="match status" value="1"/>
</dbReference>
<evidence type="ECO:0000256" key="6">
    <source>
        <dbReference type="HAMAP-Rule" id="MF_01930"/>
    </source>
</evidence>
<keyword evidence="9" id="KW-1185">Reference proteome</keyword>
<evidence type="ECO:0000313" key="9">
    <source>
        <dbReference type="Proteomes" id="UP000516072"/>
    </source>
</evidence>
<dbReference type="GO" id="GO:0005829">
    <property type="term" value="C:cytosol"/>
    <property type="evidence" value="ECO:0007669"/>
    <property type="project" value="TreeGrafter"/>
</dbReference>
<keyword evidence="2 6" id="KW-0808">Transferase</keyword>
<comment type="similarity">
    <text evidence="4 6">Belongs to the GART family.</text>
</comment>
<evidence type="ECO:0000313" key="8">
    <source>
        <dbReference type="EMBL" id="CAB1276489.1"/>
    </source>
</evidence>
<dbReference type="UniPathway" id="UPA00074">
    <property type="reaction ID" value="UER00126"/>
</dbReference>
<accession>A0A7G1QA83</accession>
<protein>
    <recommendedName>
        <fullName evidence="6">Phosphoribosylglycinamide formyltransferase</fullName>
        <ecNumber evidence="6">2.1.2.2</ecNumber>
    </recommendedName>
    <alternativeName>
        <fullName evidence="6">5'-phosphoribosylglycinamide transformylase</fullName>
    </alternativeName>
    <alternativeName>
        <fullName evidence="6">GAR transformylase</fullName>
        <shortName evidence="6">GART</shortName>
    </alternativeName>
</protein>
<dbReference type="PROSITE" id="PS00373">
    <property type="entry name" value="GART"/>
    <property type="match status" value="1"/>
</dbReference>
<dbReference type="EC" id="2.1.2.2" evidence="6"/>
<dbReference type="InterPro" id="IPR004607">
    <property type="entry name" value="GART"/>
</dbReference>
<keyword evidence="3 6" id="KW-0658">Purine biosynthesis</keyword>
<proteinExistence type="inferred from homology"/>
<comment type="pathway">
    <text evidence="1 6">Purine metabolism; IMP biosynthesis via de novo pathway; N(2)-formyl-N(1)-(5-phospho-D-ribosyl)glycinamide from N(1)-(5-phospho-D-ribosyl)glycinamide (10-formyl THF route): step 1/1.</text>
</comment>
<dbReference type="KEGG" id="ntg:NSCAC_1197"/>
<dbReference type="InterPro" id="IPR002376">
    <property type="entry name" value="Formyl_transf_N"/>
</dbReference>
<dbReference type="Pfam" id="PF00551">
    <property type="entry name" value="Formyl_trans_N"/>
    <property type="match status" value="1"/>
</dbReference>
<feature type="site" description="Raises pKa of active site His" evidence="6">
    <location>
        <position position="149"/>
    </location>
</feature>
<dbReference type="Proteomes" id="UP000516072">
    <property type="component" value="Chromosome"/>
</dbReference>
<feature type="binding site" evidence="6">
    <location>
        <begin position="16"/>
        <end position="18"/>
    </location>
    <ligand>
        <name>N(1)-(5-phospho-beta-D-ribosyl)glycinamide</name>
        <dbReference type="ChEBI" id="CHEBI:143788"/>
    </ligand>
</feature>
<dbReference type="InterPro" id="IPR036477">
    <property type="entry name" value="Formyl_transf_N_sf"/>
</dbReference>
<dbReference type="NCBIfam" id="TIGR00639">
    <property type="entry name" value="PurN"/>
    <property type="match status" value="1"/>
</dbReference>
<evidence type="ECO:0000259" key="7">
    <source>
        <dbReference type="Pfam" id="PF00551"/>
    </source>
</evidence>
<dbReference type="AlphaFoldDB" id="A0A7G1QA83"/>
<dbReference type="HAMAP" id="MF_01930">
    <property type="entry name" value="PurN"/>
    <property type="match status" value="1"/>
</dbReference>
<dbReference type="Gene3D" id="3.40.50.170">
    <property type="entry name" value="Formyl transferase, N-terminal domain"/>
    <property type="match status" value="1"/>
</dbReference>
<feature type="binding site" evidence="6">
    <location>
        <position position="69"/>
    </location>
    <ligand>
        <name>(6R)-10-formyltetrahydrofolate</name>
        <dbReference type="ChEBI" id="CHEBI:195366"/>
    </ligand>
</feature>
<feature type="binding site" evidence="6">
    <location>
        <position position="111"/>
    </location>
    <ligand>
        <name>(6R)-10-formyltetrahydrofolate</name>
        <dbReference type="ChEBI" id="CHEBI:195366"/>
    </ligand>
</feature>
<gene>
    <name evidence="6 8" type="primary">purN</name>
    <name evidence="8" type="ORF">NSCAC_1197</name>
</gene>
<feature type="binding site" evidence="6">
    <location>
        <begin position="94"/>
        <end position="97"/>
    </location>
    <ligand>
        <name>(6R)-10-formyltetrahydrofolate</name>
        <dbReference type="ChEBI" id="CHEBI:195366"/>
    </ligand>
</feature>
<evidence type="ECO:0000256" key="4">
    <source>
        <dbReference type="ARBA" id="ARBA00038440"/>
    </source>
</evidence>
<dbReference type="RefSeq" id="WP_197743907.1">
    <property type="nucleotide sequence ID" value="NZ_LR778175.1"/>
</dbReference>
<evidence type="ECO:0000256" key="1">
    <source>
        <dbReference type="ARBA" id="ARBA00005054"/>
    </source>
</evidence>
<dbReference type="SUPFAM" id="SSF53328">
    <property type="entry name" value="Formyltransferase"/>
    <property type="match status" value="1"/>
</dbReference>
<dbReference type="EMBL" id="LR778175">
    <property type="protein sequence ID" value="CAB1276489.1"/>
    <property type="molecule type" value="Genomic_DNA"/>
</dbReference>
<dbReference type="InterPro" id="IPR001555">
    <property type="entry name" value="GART_AS"/>
</dbReference>
<name>A0A7G1QA83_9GAMM</name>
<evidence type="ECO:0000256" key="3">
    <source>
        <dbReference type="ARBA" id="ARBA00022755"/>
    </source>
</evidence>
<evidence type="ECO:0000256" key="5">
    <source>
        <dbReference type="ARBA" id="ARBA00047664"/>
    </source>
</evidence>
<sequence>MSTKLLPIVVLISGRGSNFFAILEQVQAGKLPVDIRAVISNCSQAQGLHYAQQAGIKTHILDHRKYRQRQIFDRELIKIIDFYTPELVVLAGFMRILTAEFVQYYIGRLMNIHPSLLPEFPGLNTHQRALEAKVCEHGATVHFVTEEVDGGPIILQAKVPIYKHDTPEILADRVLEEEHKIYPQAILAFAKKEICLSKDGQVIRTTPSVK</sequence>
<dbReference type="GO" id="GO:0004644">
    <property type="term" value="F:phosphoribosylglycinamide formyltransferase activity"/>
    <property type="evidence" value="ECO:0007669"/>
    <property type="project" value="UniProtKB-UniRule"/>
</dbReference>
<comment type="function">
    <text evidence="6">Catalyzes the transfer of a formyl group from 10-formyltetrahydrofolate to 5-phospho-ribosyl-glycinamide (GAR), producing 5-phospho-ribosyl-N-formylglycinamide (FGAR) and tetrahydrofolate.</text>
</comment>